<name>A0A0S3TAW9_PHAAN</name>
<proteinExistence type="predicted"/>
<reference evidence="1 2" key="1">
    <citation type="journal article" date="2015" name="Sci. Rep.">
        <title>The power of single molecule real-time sequencing technology in the de novo assembly of a eukaryotic genome.</title>
        <authorList>
            <person name="Sakai H."/>
            <person name="Naito K."/>
            <person name="Ogiso-Tanaka E."/>
            <person name="Takahashi Y."/>
            <person name="Iseki K."/>
            <person name="Muto C."/>
            <person name="Satou K."/>
            <person name="Teruya K."/>
            <person name="Shiroma A."/>
            <person name="Shimoji M."/>
            <person name="Hirano T."/>
            <person name="Itoh T."/>
            <person name="Kaga A."/>
            <person name="Tomooka N."/>
        </authorList>
    </citation>
    <scope>NUCLEOTIDE SEQUENCE [LARGE SCALE GENOMIC DNA]</scope>
    <source>
        <strain evidence="2">cv. Shumari</strain>
    </source>
</reference>
<dbReference type="EMBL" id="AP015044">
    <property type="protein sequence ID" value="BAU02354.1"/>
    <property type="molecule type" value="Genomic_DNA"/>
</dbReference>
<accession>A0A0S3TAW9</accession>
<protein>
    <submittedName>
        <fullName evidence="1">Uncharacterized protein</fullName>
    </submittedName>
</protein>
<dbReference type="AlphaFoldDB" id="A0A0S3TAW9"/>
<gene>
    <name evidence="1" type="primary">Vigan.11G186600</name>
    <name evidence="1" type="ORF">VIGAN_11186600</name>
</gene>
<sequence>MSGREGEVVMYIPKELKKFNQRPWATPSFTLVFIQNENAPQLLCSSSHERIGHDSTKLCFLPKLADLFHLNNPFASPI</sequence>
<evidence type="ECO:0000313" key="2">
    <source>
        <dbReference type="Proteomes" id="UP000291084"/>
    </source>
</evidence>
<evidence type="ECO:0000313" key="1">
    <source>
        <dbReference type="EMBL" id="BAU02354.1"/>
    </source>
</evidence>
<organism evidence="1 2">
    <name type="scientific">Vigna angularis var. angularis</name>
    <dbReference type="NCBI Taxonomy" id="157739"/>
    <lineage>
        <taxon>Eukaryota</taxon>
        <taxon>Viridiplantae</taxon>
        <taxon>Streptophyta</taxon>
        <taxon>Embryophyta</taxon>
        <taxon>Tracheophyta</taxon>
        <taxon>Spermatophyta</taxon>
        <taxon>Magnoliopsida</taxon>
        <taxon>eudicotyledons</taxon>
        <taxon>Gunneridae</taxon>
        <taxon>Pentapetalae</taxon>
        <taxon>rosids</taxon>
        <taxon>fabids</taxon>
        <taxon>Fabales</taxon>
        <taxon>Fabaceae</taxon>
        <taxon>Papilionoideae</taxon>
        <taxon>50 kb inversion clade</taxon>
        <taxon>NPAAA clade</taxon>
        <taxon>indigoferoid/millettioid clade</taxon>
        <taxon>Phaseoleae</taxon>
        <taxon>Vigna</taxon>
    </lineage>
</organism>
<keyword evidence="2" id="KW-1185">Reference proteome</keyword>
<dbReference type="Proteomes" id="UP000291084">
    <property type="component" value="Chromosome 11"/>
</dbReference>